<organism evidence="1 2">
    <name type="scientific">Choristoneura fumiferana</name>
    <name type="common">Spruce budworm moth</name>
    <name type="synonym">Archips fumiferana</name>
    <dbReference type="NCBI Taxonomy" id="7141"/>
    <lineage>
        <taxon>Eukaryota</taxon>
        <taxon>Metazoa</taxon>
        <taxon>Ecdysozoa</taxon>
        <taxon>Arthropoda</taxon>
        <taxon>Hexapoda</taxon>
        <taxon>Insecta</taxon>
        <taxon>Pterygota</taxon>
        <taxon>Neoptera</taxon>
        <taxon>Endopterygota</taxon>
        <taxon>Lepidoptera</taxon>
        <taxon>Glossata</taxon>
        <taxon>Ditrysia</taxon>
        <taxon>Tortricoidea</taxon>
        <taxon>Tortricidae</taxon>
        <taxon>Tortricinae</taxon>
        <taxon>Choristoneura</taxon>
    </lineage>
</organism>
<dbReference type="Proteomes" id="UP001064048">
    <property type="component" value="Chromosome 30"/>
</dbReference>
<accession>A0ACC0K5J8</accession>
<evidence type="ECO:0000313" key="1">
    <source>
        <dbReference type="EMBL" id="KAI8431654.1"/>
    </source>
</evidence>
<comment type="caution">
    <text evidence="1">The sequence shown here is derived from an EMBL/GenBank/DDBJ whole genome shotgun (WGS) entry which is preliminary data.</text>
</comment>
<proteinExistence type="predicted"/>
<evidence type="ECO:0000313" key="2">
    <source>
        <dbReference type="Proteomes" id="UP001064048"/>
    </source>
</evidence>
<protein>
    <submittedName>
        <fullName evidence="1">Uncharacterized protein</fullName>
    </submittedName>
</protein>
<reference evidence="1 2" key="1">
    <citation type="journal article" date="2022" name="Genome Biol. Evol.">
        <title>The Spruce Budworm Genome: Reconstructing the Evolutionary History of Antifreeze Proteins.</title>
        <authorList>
            <person name="Beliveau C."/>
            <person name="Gagne P."/>
            <person name="Picq S."/>
            <person name="Vernygora O."/>
            <person name="Keeling C.I."/>
            <person name="Pinkney K."/>
            <person name="Doucet D."/>
            <person name="Wen F."/>
            <person name="Johnston J.S."/>
            <person name="Maaroufi H."/>
            <person name="Boyle B."/>
            <person name="Laroche J."/>
            <person name="Dewar K."/>
            <person name="Juretic N."/>
            <person name="Blackburn G."/>
            <person name="Nisole A."/>
            <person name="Brunet B."/>
            <person name="Brandao M."/>
            <person name="Lumley L."/>
            <person name="Duan J."/>
            <person name="Quan G."/>
            <person name="Lucarotti C.J."/>
            <person name="Roe A.D."/>
            <person name="Sperling F.A.H."/>
            <person name="Levesque R.C."/>
            <person name="Cusson M."/>
        </authorList>
    </citation>
    <scope>NUCLEOTIDE SEQUENCE [LARGE SCALE GENOMIC DNA]</scope>
    <source>
        <strain evidence="1">Glfc:IPQL:Cfum</strain>
    </source>
</reference>
<keyword evidence="2" id="KW-1185">Reference proteome</keyword>
<gene>
    <name evidence="1" type="ORF">MSG28_016133</name>
</gene>
<dbReference type="EMBL" id="CM046130">
    <property type="protein sequence ID" value="KAI8431654.1"/>
    <property type="molecule type" value="Genomic_DNA"/>
</dbReference>
<name>A0ACC0K5J8_CHOFU</name>
<sequence>MATVKQETEELLACRICLATNTKLYGLYEHHLNEAFVDIMGTTLSAWDGFPQHVCAWCRAEMLRAAGLRARCRRAEDLLKQAFVHQHLITTNYLETLDRVAHQLTLCLTITHATTIDTSHEETKQEKEEKQEETEQEPEQDLDDFDLYHPEFDEPIINLKNKMLLENIQNLELRVELEKTDLEVKEPKIVKKVKRAKKGVKKKEKKEERKEKECKRKMKGFKKFFASEDDYTKFENTYNIEIVKLSEEEQLSEMQARKESSNYLRSAYKCERCFKGFLSETTYENHQKKTHEPSNGRNECCLCGARFRHPAGLRKHFESHTLKFICKICQFVTRHRSMAVMHADFHSGKTFVCKYCGLTFNKQTTFNTHTRVQHPLENARAGTCSACGETFTGKRGLQQHQAIAHKTLTTPELKCRVCLVQFDNLEAKQRHKDNNVCDPKLSYSDKLKRWLWFVSLTTGSMVYGCVTLKMSSG</sequence>